<gene>
    <name evidence="1" type="ORF">NSU_1694</name>
</gene>
<proteinExistence type="predicted"/>
<dbReference type="Proteomes" id="UP000004030">
    <property type="component" value="Unassembled WGS sequence"/>
</dbReference>
<protein>
    <submittedName>
        <fullName evidence="1">Uncharacterized protein</fullName>
    </submittedName>
</protein>
<keyword evidence="2" id="KW-1185">Reference proteome</keyword>
<accession>G6EBH3</accession>
<organism evidence="1 2">
    <name type="scientific">Novosphingobium pentaromativorans US6-1</name>
    <dbReference type="NCBI Taxonomy" id="1088721"/>
    <lineage>
        <taxon>Bacteria</taxon>
        <taxon>Pseudomonadati</taxon>
        <taxon>Pseudomonadota</taxon>
        <taxon>Alphaproteobacteria</taxon>
        <taxon>Sphingomonadales</taxon>
        <taxon>Sphingomonadaceae</taxon>
        <taxon>Novosphingobium</taxon>
    </lineage>
</organism>
<sequence length="41" mass="4587">MHLAWFPDGKVWIRPADRGAWGKQIRACGRASQPNAGDLPR</sequence>
<dbReference type="AlphaFoldDB" id="G6EBH3"/>
<evidence type="ECO:0000313" key="1">
    <source>
        <dbReference type="EMBL" id="EHJ61255.1"/>
    </source>
</evidence>
<dbReference type="PATRIC" id="fig|1088721.3.peg.1673"/>
<dbReference type="EMBL" id="AGFM01000024">
    <property type="protein sequence ID" value="EHJ61255.1"/>
    <property type="molecule type" value="Genomic_DNA"/>
</dbReference>
<name>G6EBH3_9SPHN</name>
<evidence type="ECO:0000313" key="2">
    <source>
        <dbReference type="Proteomes" id="UP000004030"/>
    </source>
</evidence>
<comment type="caution">
    <text evidence="1">The sequence shown here is derived from an EMBL/GenBank/DDBJ whole genome shotgun (WGS) entry which is preliminary data.</text>
</comment>
<reference evidence="1 2" key="1">
    <citation type="journal article" date="2012" name="J. Bacteriol.">
        <title>Genome sequence of benzo(a)pyrene-degrading bacterium Novosphingobium pentaromativorans US6-1.</title>
        <authorList>
            <person name="Luo Y.R."/>
            <person name="Kang S.G."/>
            <person name="Kim S.J."/>
            <person name="Kim M.R."/>
            <person name="Li N."/>
            <person name="Lee J.H."/>
            <person name="Kwon K.K."/>
        </authorList>
    </citation>
    <scope>NUCLEOTIDE SEQUENCE [LARGE SCALE GENOMIC DNA]</scope>
    <source>
        <strain evidence="1 2">US6-1</strain>
    </source>
</reference>